<gene>
    <name evidence="1" type="ORF">LOK49_LG03G00975</name>
</gene>
<evidence type="ECO:0000313" key="1">
    <source>
        <dbReference type="EMBL" id="KAI8021242.1"/>
    </source>
</evidence>
<reference evidence="1 2" key="1">
    <citation type="journal article" date="2022" name="Plant J.">
        <title>Chromosome-level genome of Camellia lanceoleosa provides a valuable resource for understanding genome evolution and self-incompatibility.</title>
        <authorList>
            <person name="Gong W."/>
            <person name="Xiao S."/>
            <person name="Wang L."/>
            <person name="Liao Z."/>
            <person name="Chang Y."/>
            <person name="Mo W."/>
            <person name="Hu G."/>
            <person name="Li W."/>
            <person name="Zhao G."/>
            <person name="Zhu H."/>
            <person name="Hu X."/>
            <person name="Ji K."/>
            <person name="Xiang X."/>
            <person name="Song Q."/>
            <person name="Yuan D."/>
            <person name="Jin S."/>
            <person name="Zhang L."/>
        </authorList>
    </citation>
    <scope>NUCLEOTIDE SEQUENCE [LARGE SCALE GENOMIC DNA]</scope>
    <source>
        <strain evidence="1">SQ_2022a</strain>
    </source>
</reference>
<evidence type="ECO:0000313" key="2">
    <source>
        <dbReference type="Proteomes" id="UP001060215"/>
    </source>
</evidence>
<dbReference type="Proteomes" id="UP001060215">
    <property type="component" value="Chromosome 6"/>
</dbReference>
<sequence length="170" mass="19351">MVMVHNNSSSVHGNQDLISLLRIRVRRGINLAVRDIFTSDPYVVITMGGQTVKTRVVHNNCNPEWNEELTLSIKNPVVPIILSVYDEDTFTRDDKMGDAEIDIQPYVECIKVGKTVQPNKKNCLAKESSIVCNKGKIYQDMRLRLRNVERGEVEVQLEWIDLLGRKVSQG</sequence>
<comment type="caution">
    <text evidence="1">The sequence shown here is derived from an EMBL/GenBank/DDBJ whole genome shotgun (WGS) entry which is preliminary data.</text>
</comment>
<keyword evidence="2" id="KW-1185">Reference proteome</keyword>
<organism evidence="1 2">
    <name type="scientific">Camellia lanceoleosa</name>
    <dbReference type="NCBI Taxonomy" id="1840588"/>
    <lineage>
        <taxon>Eukaryota</taxon>
        <taxon>Viridiplantae</taxon>
        <taxon>Streptophyta</taxon>
        <taxon>Embryophyta</taxon>
        <taxon>Tracheophyta</taxon>
        <taxon>Spermatophyta</taxon>
        <taxon>Magnoliopsida</taxon>
        <taxon>eudicotyledons</taxon>
        <taxon>Gunneridae</taxon>
        <taxon>Pentapetalae</taxon>
        <taxon>asterids</taxon>
        <taxon>Ericales</taxon>
        <taxon>Theaceae</taxon>
        <taxon>Camellia</taxon>
    </lineage>
</organism>
<name>A0ACC0I5S3_9ERIC</name>
<proteinExistence type="predicted"/>
<accession>A0ACC0I5S3</accession>
<protein>
    <submittedName>
        <fullName evidence="1">Protein C2-DOMAIN ABA-RELATED 7</fullName>
    </submittedName>
</protein>
<dbReference type="EMBL" id="CM045763">
    <property type="protein sequence ID" value="KAI8021242.1"/>
    <property type="molecule type" value="Genomic_DNA"/>
</dbReference>